<dbReference type="Proteomes" id="UP000322079">
    <property type="component" value="Chromosome"/>
</dbReference>
<dbReference type="GO" id="GO:0044781">
    <property type="term" value="P:bacterial-type flagellum organization"/>
    <property type="evidence" value="ECO:0007669"/>
    <property type="project" value="UniProtKB-UniRule"/>
</dbReference>
<keyword evidence="9" id="KW-1185">Reference proteome</keyword>
<keyword evidence="8" id="KW-0282">Flagellum</keyword>
<dbReference type="Pfam" id="PF13861">
    <property type="entry name" value="FLgD_tudor"/>
    <property type="match status" value="1"/>
</dbReference>
<evidence type="ECO:0000256" key="3">
    <source>
        <dbReference type="ARBA" id="ARBA00022795"/>
    </source>
</evidence>
<dbReference type="KEGG" id="chrm:FYK34_08480"/>
<reference evidence="8 9" key="1">
    <citation type="submission" date="2019-08" db="EMBL/GenBank/DDBJ databases">
        <title>Chromobacterium paludis, a novel bacterium isolated from a Maryland marsh pond.</title>
        <authorList>
            <person name="Blackburn M.B."/>
            <person name="Gundersen-Rindal D.E."/>
        </authorList>
    </citation>
    <scope>NUCLEOTIDE SEQUENCE [LARGE SCALE GENOMIC DNA]</scope>
    <source>
        <strain evidence="9">IIBBL 257-1</strain>
    </source>
</reference>
<gene>
    <name evidence="8" type="ORF">FYK34_08480</name>
</gene>
<dbReference type="Pfam" id="PF03963">
    <property type="entry name" value="FlgD"/>
    <property type="match status" value="1"/>
</dbReference>
<organism evidence="8 9">
    <name type="scientific">Chromobacterium paludis</name>
    <dbReference type="NCBI Taxonomy" id="2605945"/>
    <lineage>
        <taxon>Bacteria</taxon>
        <taxon>Pseudomonadati</taxon>
        <taxon>Pseudomonadota</taxon>
        <taxon>Betaproteobacteria</taxon>
        <taxon>Neisseriales</taxon>
        <taxon>Chromobacteriaceae</taxon>
        <taxon>Chromobacterium</taxon>
    </lineage>
</organism>
<evidence type="ECO:0000256" key="2">
    <source>
        <dbReference type="ARBA" id="ARBA00016013"/>
    </source>
</evidence>
<comment type="similarity">
    <text evidence="1 5">Belongs to the FlgD family.</text>
</comment>
<dbReference type="Gene3D" id="2.60.40.4070">
    <property type="match status" value="1"/>
</dbReference>
<evidence type="ECO:0000259" key="6">
    <source>
        <dbReference type="Pfam" id="PF13860"/>
    </source>
</evidence>
<protein>
    <recommendedName>
        <fullName evidence="2 5">Basal-body rod modification protein FlgD</fullName>
    </recommendedName>
</protein>
<feature type="domain" description="FlgD/Vpr Ig-like" evidence="6">
    <location>
        <begin position="126"/>
        <end position="194"/>
    </location>
</feature>
<accession>A0A5C1DGC8</accession>
<dbReference type="EMBL" id="CP043473">
    <property type="protein sequence ID" value="QEL55603.1"/>
    <property type="molecule type" value="Genomic_DNA"/>
</dbReference>
<evidence type="ECO:0000259" key="7">
    <source>
        <dbReference type="Pfam" id="PF13861"/>
    </source>
</evidence>
<evidence type="ECO:0000256" key="5">
    <source>
        <dbReference type="RuleBase" id="RU362076"/>
    </source>
</evidence>
<evidence type="ECO:0000256" key="4">
    <source>
        <dbReference type="ARBA" id="ARBA00024746"/>
    </source>
</evidence>
<name>A0A5C1DGC8_9NEIS</name>
<sequence length="240" mass="24689">MATASTSYNYSQLNNQAVSGANALSSVNGAGNGNTLTATSAQDMQNNFLKLLTAQLNAQDPLNPMDNSQVTSQMAQISQVAGIQSLNQTMQQMVGAQSATQSMMAASMIGSNVLVAGNSLPTPAAGKQTQAGVMLSGPAASMQVDVLDKYNNVVDSFTESNPSAGMNTFSWDGTDGKGNALPAGNYTFQVKVAQSSANGSTTATAYNMQQVKAVSWVNGSPMLVLPDNSQVPLSGVAQMS</sequence>
<dbReference type="InterPro" id="IPR025965">
    <property type="entry name" value="FlgD/Vpr_Ig-like"/>
</dbReference>
<evidence type="ECO:0000313" key="9">
    <source>
        <dbReference type="Proteomes" id="UP000322079"/>
    </source>
</evidence>
<dbReference type="InterPro" id="IPR025963">
    <property type="entry name" value="FLgD_Tudor"/>
</dbReference>
<dbReference type="InterPro" id="IPR005648">
    <property type="entry name" value="FlgD"/>
</dbReference>
<evidence type="ECO:0000313" key="8">
    <source>
        <dbReference type="EMBL" id="QEL55603.1"/>
    </source>
</evidence>
<keyword evidence="8" id="KW-0966">Cell projection</keyword>
<keyword evidence="3 5" id="KW-1005">Bacterial flagellum biogenesis</keyword>
<feature type="domain" description="FlgD Tudor-like" evidence="7">
    <location>
        <begin position="101"/>
        <end position="236"/>
    </location>
</feature>
<dbReference type="Pfam" id="PF13860">
    <property type="entry name" value="FlgD_ig"/>
    <property type="match status" value="1"/>
</dbReference>
<comment type="function">
    <text evidence="4 5">Required for flagellar hook formation. May act as a scaffolding protein.</text>
</comment>
<dbReference type="Gene3D" id="2.30.30.910">
    <property type="match status" value="1"/>
</dbReference>
<evidence type="ECO:0000256" key="1">
    <source>
        <dbReference type="ARBA" id="ARBA00010577"/>
    </source>
</evidence>
<keyword evidence="8" id="KW-0969">Cilium</keyword>
<dbReference type="AlphaFoldDB" id="A0A5C1DGC8"/>
<proteinExistence type="inferred from homology"/>
<dbReference type="RefSeq" id="WP_149295964.1">
    <property type="nucleotide sequence ID" value="NZ_CP043473.1"/>
</dbReference>